<dbReference type="SUPFAM" id="SSF53474">
    <property type="entry name" value="alpha/beta-Hydrolases"/>
    <property type="match status" value="1"/>
</dbReference>
<keyword evidence="1" id="KW-0812">Transmembrane</keyword>
<dbReference type="EMBL" id="JAIWQS010000009">
    <property type="protein sequence ID" value="KAJ8756311.1"/>
    <property type="molecule type" value="Genomic_DNA"/>
</dbReference>
<gene>
    <name evidence="3" type="ORF">K2173_025123</name>
</gene>
<keyword evidence="1" id="KW-1133">Transmembrane helix</keyword>
<dbReference type="InterPro" id="IPR022742">
    <property type="entry name" value="Hydrolase_4"/>
</dbReference>
<keyword evidence="1" id="KW-0472">Membrane</keyword>
<evidence type="ECO:0000313" key="3">
    <source>
        <dbReference type="EMBL" id="KAJ8756311.1"/>
    </source>
</evidence>
<dbReference type="Pfam" id="PF12146">
    <property type="entry name" value="Hydrolase_4"/>
    <property type="match status" value="1"/>
</dbReference>
<evidence type="ECO:0000313" key="4">
    <source>
        <dbReference type="Proteomes" id="UP001159364"/>
    </source>
</evidence>
<dbReference type="Gene3D" id="3.40.50.1820">
    <property type="entry name" value="alpha/beta hydrolase"/>
    <property type="match status" value="1"/>
</dbReference>
<dbReference type="PANTHER" id="PTHR42103:SF2">
    <property type="entry name" value="AB HYDROLASE-1 DOMAIN-CONTAINING PROTEIN"/>
    <property type="match status" value="1"/>
</dbReference>
<keyword evidence="4" id="KW-1185">Reference proteome</keyword>
<dbReference type="PANTHER" id="PTHR42103">
    <property type="entry name" value="ALPHA/BETA-HYDROLASES SUPERFAMILY PROTEIN"/>
    <property type="match status" value="1"/>
</dbReference>
<feature type="transmembrane region" description="Helical" evidence="1">
    <location>
        <begin position="135"/>
        <end position="154"/>
    </location>
</feature>
<dbReference type="InterPro" id="IPR029058">
    <property type="entry name" value="AB_hydrolase_fold"/>
</dbReference>
<dbReference type="Proteomes" id="UP001159364">
    <property type="component" value="Linkage Group LG09"/>
</dbReference>
<organism evidence="3 4">
    <name type="scientific">Erythroxylum novogranatense</name>
    <dbReference type="NCBI Taxonomy" id="1862640"/>
    <lineage>
        <taxon>Eukaryota</taxon>
        <taxon>Viridiplantae</taxon>
        <taxon>Streptophyta</taxon>
        <taxon>Embryophyta</taxon>
        <taxon>Tracheophyta</taxon>
        <taxon>Spermatophyta</taxon>
        <taxon>Magnoliopsida</taxon>
        <taxon>eudicotyledons</taxon>
        <taxon>Gunneridae</taxon>
        <taxon>Pentapetalae</taxon>
        <taxon>rosids</taxon>
        <taxon>fabids</taxon>
        <taxon>Malpighiales</taxon>
        <taxon>Erythroxylaceae</taxon>
        <taxon>Erythroxylum</taxon>
    </lineage>
</organism>
<proteinExistence type="predicted"/>
<protein>
    <recommendedName>
        <fullName evidence="2">Serine aminopeptidase S33 domain-containing protein</fullName>
    </recommendedName>
</protein>
<sequence length="231" mass="25115">MSSRSALESCVILTSDGMSLHGRIFKPTHEAIKMNHSKTVFVLVHPYSKLGGCQGLMHGMALRLSIKGFTSITFDMRGVGRSTGRSSFTGFPEIQDVVAVCTWISQNLPAQKILLVGSSAGAAIAGSAIDKMYNIIGYVGMACPFGLAASILFWRHHRAILESAKPKLFIMGTRDGFTSVKQLENKLQNAAGRVETHLIDEVGHFGMEGPAYDAQMLLFTGSHSFYSSRIR</sequence>
<reference evidence="3 4" key="1">
    <citation type="submission" date="2021-09" db="EMBL/GenBank/DDBJ databases">
        <title>Genomic insights and catalytic innovation underlie evolution of tropane alkaloids biosynthesis.</title>
        <authorList>
            <person name="Wang Y.-J."/>
            <person name="Tian T."/>
            <person name="Huang J.-P."/>
            <person name="Huang S.-X."/>
        </authorList>
    </citation>
    <scope>NUCLEOTIDE SEQUENCE [LARGE SCALE GENOMIC DNA]</scope>
    <source>
        <strain evidence="3">KIB-2018</strain>
        <tissue evidence="3">Leaf</tissue>
    </source>
</reference>
<comment type="caution">
    <text evidence="3">The sequence shown here is derived from an EMBL/GenBank/DDBJ whole genome shotgun (WGS) entry which is preliminary data.</text>
</comment>
<feature type="domain" description="Serine aminopeptidase S33" evidence="2">
    <location>
        <begin position="54"/>
        <end position="170"/>
    </location>
</feature>
<dbReference type="AlphaFoldDB" id="A0AAV8SVJ2"/>
<evidence type="ECO:0000256" key="1">
    <source>
        <dbReference type="SAM" id="Phobius"/>
    </source>
</evidence>
<name>A0AAV8SVJ2_9ROSI</name>
<accession>A0AAV8SVJ2</accession>
<evidence type="ECO:0000259" key="2">
    <source>
        <dbReference type="Pfam" id="PF12146"/>
    </source>
</evidence>